<comment type="caution">
    <text evidence="2">The sequence shown here is derived from an EMBL/GenBank/DDBJ whole genome shotgun (WGS) entry which is preliminary data.</text>
</comment>
<organism evidence="2 3">
    <name type="scientific">Seonamhaeicola maritimus</name>
    <dbReference type="NCBI Taxonomy" id="2591822"/>
    <lineage>
        <taxon>Bacteria</taxon>
        <taxon>Pseudomonadati</taxon>
        <taxon>Bacteroidota</taxon>
        <taxon>Flavobacteriia</taxon>
        <taxon>Flavobacteriales</taxon>
        <taxon>Flavobacteriaceae</taxon>
    </lineage>
</organism>
<dbReference type="Pfam" id="PF19578">
    <property type="entry name" value="DUF6090"/>
    <property type="match status" value="1"/>
</dbReference>
<feature type="transmembrane region" description="Helical" evidence="1">
    <location>
        <begin position="21"/>
        <end position="42"/>
    </location>
</feature>
<gene>
    <name evidence="2" type="ORF">FUA22_03590</name>
</gene>
<keyword evidence="3" id="KW-1185">Reference proteome</keyword>
<evidence type="ECO:0000256" key="1">
    <source>
        <dbReference type="SAM" id="Phobius"/>
    </source>
</evidence>
<dbReference type="RefSeq" id="WP_147766462.1">
    <property type="nucleotide sequence ID" value="NZ_VRKQ01000008.1"/>
</dbReference>
<keyword evidence="1" id="KW-1133">Transmembrane helix</keyword>
<reference evidence="2 3" key="1">
    <citation type="submission" date="2019-08" db="EMBL/GenBank/DDBJ databases">
        <title>Seonamhaeicola sediminis sp. nov., isolated from marine sediment.</title>
        <authorList>
            <person name="Cao W.R."/>
        </authorList>
    </citation>
    <scope>NUCLEOTIDE SEQUENCE [LARGE SCALE GENOMIC DNA]</scope>
    <source>
        <strain evidence="2 3">1505</strain>
    </source>
</reference>
<evidence type="ECO:0000313" key="3">
    <source>
        <dbReference type="Proteomes" id="UP000321080"/>
    </source>
</evidence>
<name>A0A5C7GM39_9FLAO</name>
<protein>
    <submittedName>
        <fullName evidence="2">Uncharacterized protein</fullName>
    </submittedName>
</protein>
<accession>A0A5C7GM39</accession>
<dbReference type="Proteomes" id="UP000321080">
    <property type="component" value="Unassembled WGS sequence"/>
</dbReference>
<dbReference type="EMBL" id="VRKQ01000008">
    <property type="protein sequence ID" value="TXG38981.1"/>
    <property type="molecule type" value="Genomic_DNA"/>
</dbReference>
<evidence type="ECO:0000313" key="2">
    <source>
        <dbReference type="EMBL" id="TXG38981.1"/>
    </source>
</evidence>
<keyword evidence="1" id="KW-0812">Transmembrane</keyword>
<sequence length="255" mass="29802">MIKFFRKIRQNLIKENKVTKYVLYAIGEIFLVVIGILIALQINNVNEANKTRERELSYLRGIKADLSLNLLELQKTVKAREAHIESSNIIIDYYENQLVEDLDHFNLHVINVCLWFPSDFNNNTFQELLNSGNLAIISNDSIKNDLLNMDIGYKKIRYLENHIQHDLDILIYDQYYTFADVNSSIKNYFQQVGNSPENRVDIGKERVQLLLESQKFKNGCALIIFNNNSLIEKYNNMISTTNKLITRIDNEMETK</sequence>
<dbReference type="AlphaFoldDB" id="A0A5C7GM39"/>
<keyword evidence="1" id="KW-0472">Membrane</keyword>
<dbReference type="OrthoDB" id="822590at2"/>
<proteinExistence type="predicted"/>
<dbReference type="InterPro" id="IPR045749">
    <property type="entry name" value="DUF6090"/>
</dbReference>